<evidence type="ECO:0000313" key="4">
    <source>
        <dbReference type="Proteomes" id="UP001151760"/>
    </source>
</evidence>
<name>A0ABQ4X3E2_9ASTR</name>
<dbReference type="Pfam" id="PF07727">
    <property type="entry name" value="RVT_2"/>
    <property type="match status" value="1"/>
</dbReference>
<evidence type="ECO:0000259" key="2">
    <source>
        <dbReference type="PROSITE" id="PS50994"/>
    </source>
</evidence>
<comment type="caution">
    <text evidence="3">The sequence shown here is derived from an EMBL/GenBank/DDBJ whole genome shotgun (WGS) entry which is preliminary data.</text>
</comment>
<dbReference type="Pfam" id="PF25597">
    <property type="entry name" value="SH3_retrovirus"/>
    <property type="match status" value="1"/>
</dbReference>
<dbReference type="Gene3D" id="3.30.420.10">
    <property type="entry name" value="Ribonuclease H-like superfamily/Ribonuclease H"/>
    <property type="match status" value="1"/>
</dbReference>
<reference evidence="3" key="2">
    <citation type="submission" date="2022-01" db="EMBL/GenBank/DDBJ databases">
        <authorList>
            <person name="Yamashiro T."/>
            <person name="Shiraishi A."/>
            <person name="Satake H."/>
            <person name="Nakayama K."/>
        </authorList>
    </citation>
    <scope>NUCLEOTIDE SEQUENCE</scope>
</reference>
<dbReference type="PROSITE" id="PS50994">
    <property type="entry name" value="INTEGRASE"/>
    <property type="match status" value="1"/>
</dbReference>
<dbReference type="InterPro" id="IPR012337">
    <property type="entry name" value="RNaseH-like_sf"/>
</dbReference>
<dbReference type="InterPro" id="IPR054722">
    <property type="entry name" value="PolX-like_BBD"/>
</dbReference>
<organism evidence="3 4">
    <name type="scientific">Tanacetum coccineum</name>
    <dbReference type="NCBI Taxonomy" id="301880"/>
    <lineage>
        <taxon>Eukaryota</taxon>
        <taxon>Viridiplantae</taxon>
        <taxon>Streptophyta</taxon>
        <taxon>Embryophyta</taxon>
        <taxon>Tracheophyta</taxon>
        <taxon>Spermatophyta</taxon>
        <taxon>Magnoliopsida</taxon>
        <taxon>eudicotyledons</taxon>
        <taxon>Gunneridae</taxon>
        <taxon>Pentapetalae</taxon>
        <taxon>asterids</taxon>
        <taxon>campanulids</taxon>
        <taxon>Asterales</taxon>
        <taxon>Asteraceae</taxon>
        <taxon>Asteroideae</taxon>
        <taxon>Anthemideae</taxon>
        <taxon>Anthemidinae</taxon>
        <taxon>Tanacetum</taxon>
    </lineage>
</organism>
<dbReference type="InterPro" id="IPR041588">
    <property type="entry name" value="Integrase_H2C2"/>
</dbReference>
<gene>
    <name evidence="3" type="ORF">Tco_0654155</name>
</gene>
<accession>A0ABQ4X3E2</accession>
<dbReference type="InterPro" id="IPR036397">
    <property type="entry name" value="RNaseH_sf"/>
</dbReference>
<sequence length="1391" mass="159031">MTELTQKNQKFNWGEEQEEAFQLLKQKLCVAPILALPKGSEDFVVTVMHPEKVRSGSIRPKDLETLFTWYKVCSIHRPQESTTYLRPKGPQYEATPMDRAPYDCKIRYHSGKANVVADKEAIKVENLKAEDIGGMLKKLEARADGTLCLDNRSWLPCYGDIRSLIMHESHKSKYSIHPGSDKMYHDMKMLYWWPNMKADIATYVSKCLTCAKVKAEHQRPSGLLTDGQSERTIQTLEDMLRAYVIDFGNGWDRHLPLVEFSYNNSYHTSIKAASFKALYGRKCRSPVCWAKVGEAQLTRPKIIYETTEKIFKIRDRMQAARDRQKSYADKRRRTLEFEVGDKVVPISASKPKRKANKSVATPHKKTVASDTTIQKSKSYYKELYENTNQEWKWWIAKKCPSGYTWTQKPHRTKKIWMPKIRKEDVSTSISPTIDIYSRITNIVQLILFIVDSGCTKHMTGNLKLLCNFVEKFLGTVHFGNDQFAPILGYGDLNQGNVMIKRVYYVEGLNHNLFSVGQFCDADLEVAFRKSTCFVRDLQGNDLLTGNRGSDLYTISLQETTSSTPICFMAKASPTQAWLWHRRLSHLNFDYITLLSKKDIVTGLPKLKYVKDQLCSSCEMSKAKRSSFKSKAVPSSKGRLNLLHMDLGTEFLNKTLHAYSKEEGIEHQTSTPRTPEQNGVVERRNRTLVEAVRTMLSASKFPLSFWTESVATACYSQNRSIIISTHGKTAYHIINDRKPSIKHLHIFGCICYITREGENLDKMKEKGDPCVMVGYSTQSKGYRVYNKRTCLIVESIHIKFDEIKEMMSDHNSSDLAPQRQEMSIENVTSGLVPQGQKASDYDNSDPVPPRQNVVPTVEKTNSSQQGLEFLFSHVLEEYYNPTHGQAEENNNDQAPNASFQEDEFINPFCSRVQEIGDCHDYQWTRDHPLEQVRGNPIMPVQTRRQLAADPEMCMFALTVSIVEPKNIKEAMADSAWIEAMQDELHQLDRLNVWELVDKPFGKMVIKLKWLGKNKKDEDQTVIRNKAQLMDVKTAFLNGPLKEEVYVAQPEGFIDPGTIDPTLFKIKYGEDILLVQIYVDDIIFGSTNPKYSKRFEKLMHSRFEMSLMGEMKFFLGLQIHQSPKGIFINQAKYALEILKKHNMDNCHSIGTPLATKPKLDVDLSGEPVDQSDYRSKIGSLMYLTSSRPDLVQAVCYCARYQARPTQKHLKEVKRIFKYLKGTINMGLWYPKDSGFELTAFSDADHAGCLDTRKSTSGGIQFLGDKLVSWMSKKQNCTAMSSAEAEYVALSASCAQVMWMRTQLQDYGFNYNKIPLYCDSQSAIAISCNPVQHSHTKHIHTRNQSYDPTSTVDSTKGIIKSLEIAVLRYDWRWNVLGIIMRQDEVNTGTITTRC</sequence>
<dbReference type="Pfam" id="PF22936">
    <property type="entry name" value="Pol_BBD"/>
    <property type="match status" value="1"/>
</dbReference>
<dbReference type="Pfam" id="PF13976">
    <property type="entry name" value="gag_pre-integrs"/>
    <property type="match status" value="1"/>
</dbReference>
<dbReference type="InterPro" id="IPR043128">
    <property type="entry name" value="Rev_trsase/Diguanyl_cyclase"/>
</dbReference>
<keyword evidence="4" id="KW-1185">Reference proteome</keyword>
<keyword evidence="1" id="KW-0378">Hydrolase</keyword>
<dbReference type="EMBL" id="BQNB010009145">
    <property type="protein sequence ID" value="GJS59371.1"/>
    <property type="molecule type" value="Genomic_DNA"/>
</dbReference>
<keyword evidence="1" id="KW-0645">Protease</keyword>
<feature type="domain" description="Integrase catalytic" evidence="2">
    <location>
        <begin position="569"/>
        <end position="737"/>
    </location>
</feature>
<dbReference type="InterPro" id="IPR057670">
    <property type="entry name" value="SH3_retrovirus"/>
</dbReference>
<dbReference type="InterPro" id="IPR043502">
    <property type="entry name" value="DNA/RNA_pol_sf"/>
</dbReference>
<dbReference type="Gene3D" id="3.30.70.270">
    <property type="match status" value="1"/>
</dbReference>
<dbReference type="PANTHER" id="PTHR11439:SF495">
    <property type="entry name" value="REVERSE TRANSCRIPTASE, RNA-DEPENDENT DNA POLYMERASE-RELATED"/>
    <property type="match status" value="1"/>
</dbReference>
<dbReference type="InterPro" id="IPR013103">
    <property type="entry name" value="RVT_2"/>
</dbReference>
<dbReference type="SUPFAM" id="SSF53098">
    <property type="entry name" value="Ribonuclease H-like"/>
    <property type="match status" value="2"/>
</dbReference>
<dbReference type="PANTHER" id="PTHR11439">
    <property type="entry name" value="GAG-POL-RELATED RETROTRANSPOSON"/>
    <property type="match status" value="1"/>
</dbReference>
<reference evidence="3" key="1">
    <citation type="journal article" date="2022" name="Int. J. Mol. Sci.">
        <title>Draft Genome of Tanacetum Coccineum: Genomic Comparison of Closely Related Tanacetum-Family Plants.</title>
        <authorList>
            <person name="Yamashiro T."/>
            <person name="Shiraishi A."/>
            <person name="Nakayama K."/>
            <person name="Satake H."/>
        </authorList>
    </citation>
    <scope>NUCLEOTIDE SEQUENCE</scope>
</reference>
<dbReference type="CDD" id="cd09272">
    <property type="entry name" value="RNase_HI_RT_Ty1"/>
    <property type="match status" value="1"/>
</dbReference>
<dbReference type="Gene3D" id="1.10.340.70">
    <property type="match status" value="1"/>
</dbReference>
<dbReference type="InterPro" id="IPR001584">
    <property type="entry name" value="Integrase_cat-core"/>
</dbReference>
<evidence type="ECO:0000313" key="3">
    <source>
        <dbReference type="EMBL" id="GJS59371.1"/>
    </source>
</evidence>
<evidence type="ECO:0000256" key="1">
    <source>
        <dbReference type="ARBA" id="ARBA00022750"/>
    </source>
</evidence>
<dbReference type="Pfam" id="PF17921">
    <property type="entry name" value="Integrase_H2C2"/>
    <property type="match status" value="1"/>
</dbReference>
<proteinExistence type="predicted"/>
<keyword evidence="1" id="KW-0064">Aspartyl protease</keyword>
<dbReference type="SUPFAM" id="SSF56672">
    <property type="entry name" value="DNA/RNA polymerases"/>
    <property type="match status" value="2"/>
</dbReference>
<dbReference type="Proteomes" id="UP001151760">
    <property type="component" value="Unassembled WGS sequence"/>
</dbReference>
<protein>
    <submittedName>
        <fullName evidence="3">Retrovirus-related pol polyprotein from transposon TNT 1-94</fullName>
    </submittedName>
</protein>
<dbReference type="InterPro" id="IPR025724">
    <property type="entry name" value="GAG-pre-integrase_dom"/>
</dbReference>